<protein>
    <submittedName>
        <fullName evidence="2">Uncharacterized protein</fullName>
    </submittedName>
</protein>
<reference evidence="3" key="1">
    <citation type="journal article" date="2019" name="Int. J. Syst. Evol. Microbiol.">
        <title>The Global Catalogue of Microorganisms (GCM) 10K type strain sequencing project: providing services to taxonomists for standard genome sequencing and annotation.</title>
        <authorList>
            <consortium name="The Broad Institute Genomics Platform"/>
            <consortium name="The Broad Institute Genome Sequencing Center for Infectious Disease"/>
            <person name="Wu L."/>
            <person name="Ma J."/>
        </authorList>
    </citation>
    <scope>NUCLEOTIDE SEQUENCE [LARGE SCALE GENOMIC DNA]</scope>
    <source>
        <strain evidence="3">JCM 30071</strain>
    </source>
</reference>
<accession>A0ABQ2DAB0</accession>
<name>A0ABQ2DAB0_9BACI</name>
<comment type="caution">
    <text evidence="2">The sequence shown here is derived from an EMBL/GenBank/DDBJ whole genome shotgun (WGS) entry which is preliminary data.</text>
</comment>
<sequence>MSKIELNVLFKKIQKDDKKEVLEFHVQGDELQHSDELVLLAGNIAILEVEGSEAGQLTAEFKSIQRDSKKTVLKFNVKGDSEDKVLQLYAFAGRSVVLYLEPSQMTIEEFEEAAEEHEGIDYSVQKDGTVEVAEGQMSVEDIPAGEPDNVNFDDDDLLD</sequence>
<evidence type="ECO:0000313" key="2">
    <source>
        <dbReference type="EMBL" id="GGJ51146.1"/>
    </source>
</evidence>
<dbReference type="Proteomes" id="UP000634435">
    <property type="component" value="Unassembled WGS sequence"/>
</dbReference>
<dbReference type="EMBL" id="BMPN01000002">
    <property type="protein sequence ID" value="GGJ51146.1"/>
    <property type="molecule type" value="Genomic_DNA"/>
</dbReference>
<gene>
    <name evidence="2" type="ORF">GCM10007111_11700</name>
</gene>
<proteinExistence type="predicted"/>
<dbReference type="RefSeq" id="WP_188942446.1">
    <property type="nucleotide sequence ID" value="NZ_BMPN01000002.1"/>
</dbReference>
<organism evidence="2 3">
    <name type="scientific">Virgibacillus kapii</name>
    <dbReference type="NCBI Taxonomy" id="1638645"/>
    <lineage>
        <taxon>Bacteria</taxon>
        <taxon>Bacillati</taxon>
        <taxon>Bacillota</taxon>
        <taxon>Bacilli</taxon>
        <taxon>Bacillales</taxon>
        <taxon>Bacillaceae</taxon>
        <taxon>Virgibacillus</taxon>
    </lineage>
</organism>
<keyword evidence="3" id="KW-1185">Reference proteome</keyword>
<evidence type="ECO:0000256" key="1">
    <source>
        <dbReference type="SAM" id="MobiDB-lite"/>
    </source>
</evidence>
<evidence type="ECO:0000313" key="3">
    <source>
        <dbReference type="Proteomes" id="UP000634435"/>
    </source>
</evidence>
<feature type="region of interest" description="Disordered" evidence="1">
    <location>
        <begin position="134"/>
        <end position="159"/>
    </location>
</feature>